<gene>
    <name evidence="3" type="ORF">PZN02_002733</name>
</gene>
<dbReference type="RefSeq" id="WP_280658516.1">
    <property type="nucleotide sequence ID" value="NZ_CP120373.1"/>
</dbReference>
<dbReference type="PANTHER" id="PTHR33055:SF13">
    <property type="entry name" value="TRANSPOSASE"/>
    <property type="match status" value="1"/>
</dbReference>
<name>A0ABY8D6G2_9HYPH</name>
<dbReference type="NCBIfam" id="NF033542">
    <property type="entry name" value="transpos_IS110"/>
    <property type="match status" value="1"/>
</dbReference>
<dbReference type="PANTHER" id="PTHR33055">
    <property type="entry name" value="TRANSPOSASE FOR INSERTION SEQUENCE ELEMENT IS1111A"/>
    <property type="match status" value="1"/>
</dbReference>
<evidence type="ECO:0000259" key="2">
    <source>
        <dbReference type="Pfam" id="PF02371"/>
    </source>
</evidence>
<dbReference type="EMBL" id="CP120373">
    <property type="protein sequence ID" value="WEX86450.1"/>
    <property type="molecule type" value="Genomic_DNA"/>
</dbReference>
<organism evidence="3 4">
    <name type="scientific">Sinorhizobium garamanticum</name>
    <dbReference type="NCBI Taxonomy" id="680247"/>
    <lineage>
        <taxon>Bacteria</taxon>
        <taxon>Pseudomonadati</taxon>
        <taxon>Pseudomonadota</taxon>
        <taxon>Alphaproteobacteria</taxon>
        <taxon>Hyphomicrobiales</taxon>
        <taxon>Rhizobiaceae</taxon>
        <taxon>Sinorhizobium/Ensifer group</taxon>
        <taxon>Sinorhizobium</taxon>
    </lineage>
</organism>
<feature type="domain" description="Transposase IS110-like N-terminal" evidence="1">
    <location>
        <begin position="9"/>
        <end position="150"/>
    </location>
</feature>
<evidence type="ECO:0000313" key="3">
    <source>
        <dbReference type="EMBL" id="WEX86450.1"/>
    </source>
</evidence>
<dbReference type="InterPro" id="IPR047650">
    <property type="entry name" value="Transpos_IS110"/>
</dbReference>
<reference evidence="3 4" key="1">
    <citation type="submission" date="2023-03" db="EMBL/GenBank/DDBJ databases">
        <authorList>
            <person name="Kaur S."/>
            <person name="Espinosa-Saiz D."/>
            <person name="Velazquez E."/>
            <person name="Menendez E."/>
            <person name="diCenzo G.C."/>
        </authorList>
    </citation>
    <scope>NUCLEOTIDE SEQUENCE [LARGE SCALE GENOMIC DNA]</scope>
    <source>
        <strain evidence="3 4">LMG 24692</strain>
    </source>
</reference>
<dbReference type="InterPro" id="IPR002525">
    <property type="entry name" value="Transp_IS110-like_N"/>
</dbReference>
<dbReference type="Pfam" id="PF02371">
    <property type="entry name" value="Transposase_20"/>
    <property type="match status" value="1"/>
</dbReference>
<keyword evidence="4" id="KW-1185">Reference proteome</keyword>
<evidence type="ECO:0000259" key="1">
    <source>
        <dbReference type="Pfam" id="PF01548"/>
    </source>
</evidence>
<feature type="domain" description="Transposase IS116/IS110/IS902 C-terminal" evidence="2">
    <location>
        <begin position="193"/>
        <end position="275"/>
    </location>
</feature>
<proteinExistence type="predicted"/>
<sequence>MDEPLAVFVGIDVSKDRLDVHLRPSGEAFFVSRDGKGLDELVARLAALPVALVVLEATGGFEVTVAAALAGAGLPLCVVNPRQIRDFARATGRLAKTDALDAEAIALFAERIRPEVRSLPGPEIAHFAELVARRRQIVEMIGMEANRRRRAADKRLAKKLDRHIAFLAKELAELDRDIGDGIKGSPVWREKEALLKSVPGIGDVTARTLIAEIPELGSIGRQQLAALVGVAPINRDSGLMRGRRTIAGGRTAVRNVLYMAALVAIRHNPIFKRFYDRLTERGRPKKVAIVAVMRKLLTVLNAILRDQKPWQQNA</sequence>
<dbReference type="InterPro" id="IPR003346">
    <property type="entry name" value="Transposase_20"/>
</dbReference>
<protein>
    <submittedName>
        <fullName evidence="3">IS110 family transposase</fullName>
    </submittedName>
</protein>
<accession>A0ABY8D6G2</accession>
<evidence type="ECO:0000313" key="4">
    <source>
        <dbReference type="Proteomes" id="UP001229355"/>
    </source>
</evidence>
<dbReference type="Proteomes" id="UP001229355">
    <property type="component" value="Chromosome 1"/>
</dbReference>
<dbReference type="Pfam" id="PF01548">
    <property type="entry name" value="DEDD_Tnp_IS110"/>
    <property type="match status" value="1"/>
</dbReference>